<dbReference type="eggNOG" id="COG0389">
    <property type="taxonomic scope" value="Bacteria"/>
</dbReference>
<keyword evidence="4" id="KW-0479">Metal-binding</keyword>
<evidence type="ECO:0000256" key="4">
    <source>
        <dbReference type="HAMAP-Rule" id="MF_01113"/>
    </source>
</evidence>
<dbReference type="EMBL" id="CP097562">
    <property type="protein sequence ID" value="USF23325.1"/>
    <property type="molecule type" value="Genomic_DNA"/>
</dbReference>
<protein>
    <recommendedName>
        <fullName evidence="4">DNA polymerase IV</fullName>
        <shortName evidence="4">Pol IV</shortName>
        <ecNumber evidence="4">2.7.7.7</ecNumber>
    </recommendedName>
</protein>
<comment type="subcellular location">
    <subcellularLocation>
        <location evidence="4">Cytoplasm</location>
    </subcellularLocation>
</comment>
<dbReference type="PANTHER" id="PTHR11076">
    <property type="entry name" value="DNA REPAIR POLYMERASE UMUC / TRANSFERASE FAMILY MEMBER"/>
    <property type="match status" value="1"/>
</dbReference>
<reference evidence="5" key="2">
    <citation type="submission" date="2022-05" db="EMBL/GenBank/DDBJ databases">
        <authorList>
            <person name="Proctor A.L."/>
            <person name="Phillips G.J."/>
            <person name="Wannemuehler M.J."/>
        </authorList>
    </citation>
    <scope>NUCLEOTIDE SEQUENCE</scope>
    <source>
        <strain evidence="5">ASF457</strain>
    </source>
</reference>
<dbReference type="PROSITE" id="PS50173">
    <property type="entry name" value="UMUC"/>
    <property type="match status" value="1"/>
</dbReference>
<evidence type="ECO:0000313" key="6">
    <source>
        <dbReference type="Proteomes" id="UP000017429"/>
    </source>
</evidence>
<dbReference type="OrthoDB" id="9808813at2"/>
<dbReference type="Gene3D" id="3.30.1490.100">
    <property type="entry name" value="DNA polymerase, Y-family, little finger domain"/>
    <property type="match status" value="1"/>
</dbReference>
<dbReference type="GO" id="GO:0009432">
    <property type="term" value="P:SOS response"/>
    <property type="evidence" value="ECO:0007669"/>
    <property type="project" value="TreeGrafter"/>
</dbReference>
<dbReference type="EC" id="2.7.7.7" evidence="4"/>
<evidence type="ECO:0000256" key="2">
    <source>
        <dbReference type="ARBA" id="ARBA00022457"/>
    </source>
</evidence>
<accession>V2RIV6</accession>
<dbReference type="InterPro" id="IPR017961">
    <property type="entry name" value="DNA_pol_Y-fam_little_finger"/>
</dbReference>
<dbReference type="SUPFAM" id="SSF56672">
    <property type="entry name" value="DNA/RNA polymerases"/>
    <property type="match status" value="1"/>
</dbReference>
<comment type="subunit">
    <text evidence="4">Monomer.</text>
</comment>
<dbReference type="GO" id="GO:0006281">
    <property type="term" value="P:DNA repair"/>
    <property type="evidence" value="ECO:0007669"/>
    <property type="project" value="UniProtKB-UniRule"/>
</dbReference>
<dbReference type="InterPro" id="IPR022880">
    <property type="entry name" value="DNApol_IV"/>
</dbReference>
<dbReference type="Proteomes" id="UP000017429">
    <property type="component" value="Chromosome"/>
</dbReference>
<dbReference type="InterPro" id="IPR001126">
    <property type="entry name" value="UmuC"/>
</dbReference>
<comment type="catalytic activity">
    <reaction evidence="4">
        <text>DNA(n) + a 2'-deoxyribonucleoside 5'-triphosphate = DNA(n+1) + diphosphate</text>
        <dbReference type="Rhea" id="RHEA:22508"/>
        <dbReference type="Rhea" id="RHEA-COMP:17339"/>
        <dbReference type="Rhea" id="RHEA-COMP:17340"/>
        <dbReference type="ChEBI" id="CHEBI:33019"/>
        <dbReference type="ChEBI" id="CHEBI:61560"/>
        <dbReference type="ChEBI" id="CHEBI:173112"/>
        <dbReference type="EC" id="2.7.7.7"/>
    </reaction>
</comment>
<evidence type="ECO:0000256" key="3">
    <source>
        <dbReference type="ARBA" id="ARBA00022932"/>
    </source>
</evidence>
<feature type="site" description="Substrate discrimination" evidence="4">
    <location>
        <position position="14"/>
    </location>
</feature>
<dbReference type="Pfam" id="PF00817">
    <property type="entry name" value="IMS"/>
    <property type="match status" value="1"/>
</dbReference>
<keyword evidence="3 4" id="KW-0239">DNA-directed DNA polymerase</keyword>
<keyword evidence="4" id="KW-0963">Cytoplasm</keyword>
<dbReference type="RefSeq" id="WP_023276392.1">
    <property type="nucleotide sequence ID" value="NZ_CP097562.1"/>
</dbReference>
<dbReference type="GO" id="GO:0003684">
    <property type="term" value="F:damaged DNA binding"/>
    <property type="evidence" value="ECO:0007669"/>
    <property type="project" value="InterPro"/>
</dbReference>
<keyword evidence="4" id="KW-0227">DNA damage</keyword>
<sequence length="350" mass="39549">MKHRIMCIDMDAFYVSCEQAFKPYLKKKPLAVGGAYERGVVCTCSYEARKYGVSSGMSSIAVKSLCPDIIFLPVDINKYEKISSNIFNLISKIVPKITISSIDEAYADITNINMETELLIKKIKYVTKKYFDITCTIGIGPNKLMAKMATSVNKPDGCYIVDENSAVSFIDSFPLSKVWGIGASTEAKLAEYGIFTVQELRLAGKEKLEIYLGNHGQKIYNAVQGIYEEDTETKLENKSISKATTFPYDISSKQEIYDYMKSLSEKISEKLIYKKYAAKVITINWKTFRFESKSLRKTLYIPIFSGDDIFNYAKSLFDEHNAGIVPLRLVGVGVAGLIEVDEKYYNKQQY</sequence>
<keyword evidence="6" id="KW-1185">Reference proteome</keyword>
<dbReference type="Gene3D" id="3.30.70.270">
    <property type="match status" value="1"/>
</dbReference>
<keyword evidence="2 4" id="KW-0515">Mutator protein</keyword>
<dbReference type="Gene3D" id="3.40.1170.60">
    <property type="match status" value="1"/>
</dbReference>
<feature type="binding site" evidence="4">
    <location>
        <position position="9"/>
    </location>
    <ligand>
        <name>Mg(2+)</name>
        <dbReference type="ChEBI" id="CHEBI:18420"/>
    </ligand>
</feature>
<dbReference type="Pfam" id="PF11798">
    <property type="entry name" value="IMS_HHH"/>
    <property type="match status" value="1"/>
</dbReference>
<proteinExistence type="inferred from homology"/>
<keyword evidence="4" id="KW-0238">DNA-binding</keyword>
<dbReference type="GO" id="GO:0042276">
    <property type="term" value="P:error-prone translesion synthesis"/>
    <property type="evidence" value="ECO:0007669"/>
    <property type="project" value="TreeGrafter"/>
</dbReference>
<dbReference type="GO" id="GO:0003887">
    <property type="term" value="F:DNA-directed DNA polymerase activity"/>
    <property type="evidence" value="ECO:0007669"/>
    <property type="project" value="UniProtKB-UniRule"/>
</dbReference>
<comment type="similarity">
    <text evidence="1 4">Belongs to the DNA polymerase type-Y family.</text>
</comment>
<dbReference type="CDD" id="cd03586">
    <property type="entry name" value="PolY_Pol_IV_kappa"/>
    <property type="match status" value="1"/>
</dbReference>
<dbReference type="Gene3D" id="1.10.150.20">
    <property type="entry name" value="5' to 3' exonuclease, C-terminal subdomain"/>
    <property type="match status" value="1"/>
</dbReference>
<feature type="binding site" evidence="4">
    <location>
        <position position="103"/>
    </location>
    <ligand>
        <name>Mg(2+)</name>
        <dbReference type="ChEBI" id="CHEBI:18420"/>
    </ligand>
</feature>
<gene>
    <name evidence="5" type="primary">dinB_1</name>
    <name evidence="4" type="synonym">dinB</name>
    <name evidence="5" type="ORF">N508_000383</name>
</gene>
<reference evidence="5" key="3">
    <citation type="submission" date="2022-06" db="EMBL/GenBank/DDBJ databases">
        <title>Resources to Facilitate Use of the Altered Schaedler Flora (ASF) Mouse Model to Study Microbiome Function.</title>
        <authorList>
            <person name="Proctor A."/>
            <person name="Parvinroo S."/>
            <person name="Richie T."/>
            <person name="Jia X."/>
            <person name="Lee S.T.M."/>
            <person name="Karp P.D."/>
            <person name="Paley S."/>
            <person name="Kostic A.D."/>
            <person name="Pierre J.F."/>
            <person name="Wannemuehler M.J."/>
            <person name="Phillips G.J."/>
        </authorList>
    </citation>
    <scope>NUCLEOTIDE SEQUENCE</scope>
    <source>
        <strain evidence="5">ASF457</strain>
    </source>
</reference>
<keyword evidence="4 5" id="KW-0548">Nucleotidyltransferase</keyword>
<comment type="cofactor">
    <cofactor evidence="4">
        <name>Mg(2+)</name>
        <dbReference type="ChEBI" id="CHEBI:18420"/>
    </cofactor>
    <text evidence="4">Binds 2 magnesium ions per subunit.</text>
</comment>
<reference evidence="5" key="1">
    <citation type="journal article" date="2014" name="Genome Announc.">
        <title>Draft genome sequences of the altered schaedler flora, a defined bacterial community from gnotobiotic mice.</title>
        <authorList>
            <person name="Wannemuehler M.J."/>
            <person name="Overstreet A.M."/>
            <person name="Ward D.V."/>
            <person name="Phillips G.J."/>
        </authorList>
    </citation>
    <scope>NUCLEOTIDE SEQUENCE</scope>
    <source>
        <strain evidence="5">ASF457</strain>
    </source>
</reference>
<dbReference type="InterPro" id="IPR036775">
    <property type="entry name" value="DNA_pol_Y-fam_lit_finger_sf"/>
</dbReference>
<feature type="active site" evidence="4">
    <location>
        <position position="104"/>
    </location>
</feature>
<dbReference type="GO" id="GO:0006261">
    <property type="term" value="P:DNA-templated DNA replication"/>
    <property type="evidence" value="ECO:0007669"/>
    <property type="project" value="UniProtKB-UniRule"/>
</dbReference>
<dbReference type="PANTHER" id="PTHR11076:SF33">
    <property type="entry name" value="DNA POLYMERASE KAPPA"/>
    <property type="match status" value="1"/>
</dbReference>
<dbReference type="Pfam" id="PF11799">
    <property type="entry name" value="IMS_C"/>
    <property type="match status" value="1"/>
</dbReference>
<keyword evidence="4" id="KW-0460">Magnesium</keyword>
<keyword evidence="4" id="KW-0235">DNA replication</keyword>
<dbReference type="GO" id="GO:0000287">
    <property type="term" value="F:magnesium ion binding"/>
    <property type="evidence" value="ECO:0007669"/>
    <property type="project" value="UniProtKB-UniRule"/>
</dbReference>
<name>V2RIV6_9BACT</name>
<dbReference type="InterPro" id="IPR043502">
    <property type="entry name" value="DNA/RNA_pol_sf"/>
</dbReference>
<dbReference type="SUPFAM" id="SSF100879">
    <property type="entry name" value="Lesion bypass DNA polymerase (Y-family), little finger domain"/>
    <property type="match status" value="1"/>
</dbReference>
<dbReference type="InterPro" id="IPR050116">
    <property type="entry name" value="DNA_polymerase-Y"/>
</dbReference>
<dbReference type="NCBIfam" id="NF002677">
    <property type="entry name" value="PRK02406.1"/>
    <property type="match status" value="1"/>
</dbReference>
<evidence type="ECO:0000313" key="5">
    <source>
        <dbReference type="EMBL" id="USF23325.1"/>
    </source>
</evidence>
<keyword evidence="4" id="KW-0234">DNA repair</keyword>
<keyword evidence="4 5" id="KW-0808">Transferase</keyword>
<organism evidence="5 6">
    <name type="scientific">Mucispirillum schaedleri ASF457</name>
    <dbReference type="NCBI Taxonomy" id="1379858"/>
    <lineage>
        <taxon>Bacteria</taxon>
        <taxon>Pseudomonadati</taxon>
        <taxon>Deferribacterota</taxon>
        <taxon>Deferribacteres</taxon>
        <taxon>Deferribacterales</taxon>
        <taxon>Mucispirillaceae</taxon>
        <taxon>Mucispirillum</taxon>
    </lineage>
</organism>
<evidence type="ECO:0000256" key="1">
    <source>
        <dbReference type="ARBA" id="ARBA00010945"/>
    </source>
</evidence>
<dbReference type="KEGG" id="msch:N508_000383"/>
<comment type="function">
    <text evidence="4">Poorly processive, error-prone DNA polymerase involved in untargeted mutagenesis. Copies undamaged DNA at stalled replication forks, which arise in vivo from mismatched or misaligned primer ends. These misaligned primers can be extended by PolIV. Exhibits no 3'-5' exonuclease (proofreading) activity. May be involved in translesional synthesis, in conjunction with the beta clamp from PolIII.</text>
</comment>
<dbReference type="InterPro" id="IPR043128">
    <property type="entry name" value="Rev_trsase/Diguanyl_cyclase"/>
</dbReference>
<dbReference type="HAMAP" id="MF_01113">
    <property type="entry name" value="DNApol_IV"/>
    <property type="match status" value="1"/>
</dbReference>
<dbReference type="AlphaFoldDB" id="V2RIV6"/>
<dbReference type="GO" id="GO:0005829">
    <property type="term" value="C:cytosol"/>
    <property type="evidence" value="ECO:0007669"/>
    <property type="project" value="TreeGrafter"/>
</dbReference>
<dbReference type="InterPro" id="IPR024728">
    <property type="entry name" value="PolY_HhH_motif"/>
</dbReference>